<dbReference type="AlphaFoldDB" id="A0A2N0DBQ7"/>
<dbReference type="SFLD" id="SFLDS00003">
    <property type="entry name" value="Haloacid_Dehalogenase"/>
    <property type="match status" value="1"/>
</dbReference>
<dbReference type="InterPro" id="IPR036412">
    <property type="entry name" value="HAD-like_sf"/>
</dbReference>
<dbReference type="Proteomes" id="UP000232164">
    <property type="component" value="Unassembled WGS sequence"/>
</dbReference>
<dbReference type="NCBIfam" id="TIGR01493">
    <property type="entry name" value="HAD-SF-IA-v2"/>
    <property type="match status" value="1"/>
</dbReference>
<reference evidence="2 3" key="1">
    <citation type="submission" date="2017-11" db="EMBL/GenBank/DDBJ databases">
        <authorList>
            <person name="Han C.G."/>
        </authorList>
    </citation>
    <scope>NUCLEOTIDE SEQUENCE [LARGE SCALE GENOMIC DNA]</scope>
    <source>
        <strain evidence="2 3">HCNT1</strain>
    </source>
</reference>
<proteinExistence type="predicted"/>
<dbReference type="InterPro" id="IPR023214">
    <property type="entry name" value="HAD_sf"/>
</dbReference>
<reference evidence="2 3" key="2">
    <citation type="submission" date="2017-12" db="EMBL/GenBank/DDBJ databases">
        <title>Genome sequence of Rhizobium sullae HCNT1 isolated from Sulla coronaria nodules and featuring peculiar denitrification phenotypes.</title>
        <authorList>
            <person name="De Diego-Diaz B."/>
            <person name="Treu L."/>
            <person name="Campanaro S."/>
            <person name="Da Silva Duarte V."/>
            <person name="Basaglia M."/>
            <person name="Favaro L."/>
            <person name="Casella S."/>
            <person name="Squartini A."/>
        </authorList>
    </citation>
    <scope>NUCLEOTIDE SEQUENCE [LARGE SCALE GENOMIC DNA]</scope>
    <source>
        <strain evidence="2 3">HCNT1</strain>
    </source>
</reference>
<dbReference type="Pfam" id="PF00702">
    <property type="entry name" value="Hydrolase"/>
    <property type="match status" value="1"/>
</dbReference>
<dbReference type="RefSeq" id="WP_100771075.1">
    <property type="nucleotide sequence ID" value="NZ_PIQN01000007.1"/>
</dbReference>
<evidence type="ECO:0000313" key="3">
    <source>
        <dbReference type="Proteomes" id="UP000232164"/>
    </source>
</evidence>
<name>A0A2N0DBQ7_RHISU</name>
<evidence type="ECO:0000313" key="2">
    <source>
        <dbReference type="EMBL" id="PKA43543.1"/>
    </source>
</evidence>
<dbReference type="STRING" id="1041146.GCA_000427985_07202"/>
<dbReference type="Gene3D" id="3.40.50.1000">
    <property type="entry name" value="HAD superfamily/HAD-like"/>
    <property type="match status" value="1"/>
</dbReference>
<dbReference type="EMBL" id="PIQN01000007">
    <property type="protein sequence ID" value="PKA43543.1"/>
    <property type="molecule type" value="Genomic_DNA"/>
</dbReference>
<dbReference type="PANTHER" id="PTHR43316">
    <property type="entry name" value="HYDROLASE, HALOACID DELAHOGENASE-RELATED"/>
    <property type="match status" value="1"/>
</dbReference>
<keyword evidence="1" id="KW-0378">Hydrolase</keyword>
<protein>
    <submittedName>
        <fullName evidence="2">2-haloalkanoic acid dehalogenase</fullName>
    </submittedName>
</protein>
<dbReference type="GO" id="GO:0016787">
    <property type="term" value="F:hydrolase activity"/>
    <property type="evidence" value="ECO:0007669"/>
    <property type="project" value="UniProtKB-KW"/>
</dbReference>
<dbReference type="SUPFAM" id="SSF56784">
    <property type="entry name" value="HAD-like"/>
    <property type="match status" value="1"/>
</dbReference>
<gene>
    <name evidence="2" type="ORF">CWR43_11385</name>
</gene>
<comment type="caution">
    <text evidence="2">The sequence shown here is derived from an EMBL/GenBank/DDBJ whole genome shotgun (WGS) entry which is preliminary data.</text>
</comment>
<dbReference type="Gene3D" id="1.10.150.750">
    <property type="match status" value="1"/>
</dbReference>
<dbReference type="InterPro" id="IPR006439">
    <property type="entry name" value="HAD-SF_hydro_IA"/>
</dbReference>
<dbReference type="InterPro" id="IPR051540">
    <property type="entry name" value="S-2-haloacid_dehalogenase"/>
</dbReference>
<evidence type="ECO:0000256" key="1">
    <source>
        <dbReference type="ARBA" id="ARBA00022801"/>
    </source>
</evidence>
<organism evidence="2 3">
    <name type="scientific">Rhizobium sullae</name>
    <name type="common">Rhizobium hedysari</name>
    <dbReference type="NCBI Taxonomy" id="50338"/>
    <lineage>
        <taxon>Bacteria</taxon>
        <taxon>Pseudomonadati</taxon>
        <taxon>Pseudomonadota</taxon>
        <taxon>Alphaproteobacteria</taxon>
        <taxon>Hyphomicrobiales</taxon>
        <taxon>Rhizobiaceae</taxon>
        <taxon>Rhizobium/Agrobacterium group</taxon>
        <taxon>Rhizobium</taxon>
    </lineage>
</organism>
<dbReference type="PANTHER" id="PTHR43316:SF3">
    <property type="entry name" value="HALOACID DEHALOGENASE, TYPE II (AFU_ORTHOLOGUE AFUA_2G07750)-RELATED"/>
    <property type="match status" value="1"/>
</dbReference>
<dbReference type="SFLD" id="SFLDG01129">
    <property type="entry name" value="C1.5:_HAD__Beta-PGM__Phosphata"/>
    <property type="match status" value="1"/>
</dbReference>
<sequence length="247" mass="28063">MRRSRERNCTLAKNFADFRYLSFDVVGTLIDFEGGIKDCLAGICAEAGVKVDGEEALTLYREARYSENADLFPDDLVRVYLVIAPKLGLPAEPAYGERLRDSARDWKGFADSKDALVRLSKKYRLIAMTNARRWAFEHFAEELGNPFYAAFTADDTGTEKPDPAFFERVFDFVAREGNTKEDILHVAQSQYHDIGISRRLGMTNCWIERRHSQKGYGGTIEPEQFTQPDYHFTSMVGLANAMEEADI</sequence>
<accession>A0A2N0DBQ7</accession>
<dbReference type="NCBIfam" id="TIGR01549">
    <property type="entry name" value="HAD-SF-IA-v1"/>
    <property type="match status" value="1"/>
</dbReference>